<feature type="chain" id="PRO_5045645639" evidence="2">
    <location>
        <begin position="23"/>
        <end position="170"/>
    </location>
</feature>
<dbReference type="Proteomes" id="UP001239083">
    <property type="component" value="Unassembled WGS sequence"/>
</dbReference>
<feature type="compositionally biased region" description="Polar residues" evidence="1">
    <location>
        <begin position="118"/>
        <end position="130"/>
    </location>
</feature>
<proteinExistence type="predicted"/>
<dbReference type="EMBL" id="JAUSYY010000001">
    <property type="protein sequence ID" value="MDQ0895175.1"/>
    <property type="molecule type" value="Genomic_DNA"/>
</dbReference>
<feature type="signal peptide" evidence="2">
    <location>
        <begin position="1"/>
        <end position="22"/>
    </location>
</feature>
<evidence type="ECO:0000313" key="4">
    <source>
        <dbReference type="Proteomes" id="UP001239083"/>
    </source>
</evidence>
<sequence length="170" mass="17872">MRLRILAGAVAAAATLVLTSCAAGYDETTKDGLRQQVVAVAQASAAGDWTGALSSLDAMAERLSDARAAGEVSEERFDSILLAMELVRQDIDTAIAAAADAAERQRLMDEQARLQEQITRLEGQQNQPNEQPGEKKEGDKGGEGDNGEDGKGEERKGADEGKGAEQGKGK</sequence>
<dbReference type="RefSeq" id="WP_307043025.1">
    <property type="nucleotide sequence ID" value="NZ_JAUSYY010000001.1"/>
</dbReference>
<protein>
    <submittedName>
        <fullName evidence="3">Uncharacterized protein</fullName>
    </submittedName>
</protein>
<accession>A0ABU0RAR7</accession>
<evidence type="ECO:0000313" key="3">
    <source>
        <dbReference type="EMBL" id="MDQ0895175.1"/>
    </source>
</evidence>
<reference evidence="3 4" key="1">
    <citation type="submission" date="2023-07" db="EMBL/GenBank/DDBJ databases">
        <title>Comparative genomics of wheat-associated soil bacteria to identify genetic determinants of phenazine resistance.</title>
        <authorList>
            <person name="Mouncey N."/>
        </authorList>
    </citation>
    <scope>NUCLEOTIDE SEQUENCE [LARGE SCALE GENOMIC DNA]</scope>
    <source>
        <strain evidence="3 4">V3I3</strain>
    </source>
</reference>
<organism evidence="3 4">
    <name type="scientific">Agromyces ramosus</name>
    <dbReference type="NCBI Taxonomy" id="33879"/>
    <lineage>
        <taxon>Bacteria</taxon>
        <taxon>Bacillati</taxon>
        <taxon>Actinomycetota</taxon>
        <taxon>Actinomycetes</taxon>
        <taxon>Micrococcales</taxon>
        <taxon>Microbacteriaceae</taxon>
        <taxon>Agromyces</taxon>
    </lineage>
</organism>
<feature type="region of interest" description="Disordered" evidence="1">
    <location>
        <begin position="118"/>
        <end position="170"/>
    </location>
</feature>
<comment type="caution">
    <text evidence="3">The sequence shown here is derived from an EMBL/GenBank/DDBJ whole genome shotgun (WGS) entry which is preliminary data.</text>
</comment>
<feature type="compositionally biased region" description="Basic and acidic residues" evidence="1">
    <location>
        <begin position="132"/>
        <end position="170"/>
    </location>
</feature>
<evidence type="ECO:0000256" key="1">
    <source>
        <dbReference type="SAM" id="MobiDB-lite"/>
    </source>
</evidence>
<keyword evidence="4" id="KW-1185">Reference proteome</keyword>
<dbReference type="PROSITE" id="PS51257">
    <property type="entry name" value="PROKAR_LIPOPROTEIN"/>
    <property type="match status" value="1"/>
</dbReference>
<keyword evidence="2" id="KW-0732">Signal</keyword>
<evidence type="ECO:0000256" key="2">
    <source>
        <dbReference type="SAM" id="SignalP"/>
    </source>
</evidence>
<name>A0ABU0RAR7_9MICO</name>
<gene>
    <name evidence="3" type="ORF">QFZ26_002730</name>
</gene>